<dbReference type="PROSITE" id="PS00571">
    <property type="entry name" value="AMIDASES"/>
    <property type="match status" value="1"/>
</dbReference>
<reference evidence="3" key="1">
    <citation type="submission" date="2017-05" db="EMBL/GenBank/DDBJ databases">
        <authorList>
            <person name="Macchi M."/>
            <person name="Festa S."/>
            <person name="Coppotelli B.M."/>
            <person name="Morelli I.S."/>
        </authorList>
    </citation>
    <scope>NUCLEOTIDE SEQUENCE [LARGE SCALE GENOMIC DNA]</scope>
    <source>
        <strain evidence="3">I</strain>
    </source>
</reference>
<organism evidence="2 3">
    <name type="scientific">Inquilinus limosus</name>
    <dbReference type="NCBI Taxonomy" id="171674"/>
    <lineage>
        <taxon>Bacteria</taxon>
        <taxon>Pseudomonadati</taxon>
        <taxon>Pseudomonadota</taxon>
        <taxon>Alphaproteobacteria</taxon>
        <taxon>Rhodospirillales</taxon>
        <taxon>Rhodospirillaceae</taxon>
        <taxon>Inquilinus</taxon>
    </lineage>
</organism>
<dbReference type="GO" id="GO:0003824">
    <property type="term" value="F:catalytic activity"/>
    <property type="evidence" value="ECO:0007669"/>
    <property type="project" value="InterPro"/>
</dbReference>
<feature type="domain" description="Amidase" evidence="1">
    <location>
        <begin position="41"/>
        <end position="455"/>
    </location>
</feature>
<proteinExistence type="predicted"/>
<dbReference type="InterPro" id="IPR023631">
    <property type="entry name" value="Amidase_dom"/>
</dbReference>
<comment type="caution">
    <text evidence="2">The sequence shown here is derived from an EMBL/GenBank/DDBJ whole genome shotgun (WGS) entry which is preliminary data.</text>
</comment>
<dbReference type="EMBL" id="NHON01000020">
    <property type="protein sequence ID" value="OWJ66704.1"/>
    <property type="molecule type" value="Genomic_DNA"/>
</dbReference>
<sequence>MVIAKGGQGIMTDAAEKPSPFATAAELSAALRGGGTTSAAIIRRALDRAAAHEPALHAFVEIFGEAALAAAEAADDRRSRGAPLGPLDGIPFAVKDLFHIEGHPTSAGSKALAAAPAAATANAVRRLCAAGMIPLGKVHTVEFAFGGWGTNPVLGTPLNPRDRAVPRAPGGSSSGSGVAVAAGLVPAALGTDTGGSVRNPSAMCGVVGLKTSVGLIGRGGLLPLATSFDSVGPLTRSVEDAALLLSALQGRDPDDPDTFGVTGPDPLRHLGDGVAGLHLRVPSERDLGTVEADVLRLFRAAVQQLATLGAEVEERAMPRRPEDYMATTGDMMAAESWHHLREHVEPETSIVHPAVRARILRGRTIDGARYQELLVARRAAQIELHRYLDGADALLTPTAPIFAPPLEAIDETQTPLGTFTRMVNLMDMAALSVPVGLAGGLPASLQIVARRFDDAVALRIGRALEVARGGLFEPPAGFEAP</sequence>
<dbReference type="Gene3D" id="3.90.1300.10">
    <property type="entry name" value="Amidase signature (AS) domain"/>
    <property type="match status" value="1"/>
</dbReference>
<dbReference type="Proteomes" id="UP000196655">
    <property type="component" value="Unassembled WGS sequence"/>
</dbReference>
<name>A0A211ZNF6_9PROT</name>
<dbReference type="InterPro" id="IPR020556">
    <property type="entry name" value="Amidase_CS"/>
</dbReference>
<keyword evidence="3" id="KW-1185">Reference proteome</keyword>
<dbReference type="Pfam" id="PF01425">
    <property type="entry name" value="Amidase"/>
    <property type="match status" value="1"/>
</dbReference>
<evidence type="ECO:0000313" key="2">
    <source>
        <dbReference type="EMBL" id="OWJ66704.1"/>
    </source>
</evidence>
<evidence type="ECO:0000259" key="1">
    <source>
        <dbReference type="Pfam" id="PF01425"/>
    </source>
</evidence>
<protein>
    <recommendedName>
        <fullName evidence="1">Amidase domain-containing protein</fullName>
    </recommendedName>
</protein>
<gene>
    <name evidence="2" type="ORF">BWR60_13005</name>
</gene>
<dbReference type="InterPro" id="IPR000120">
    <property type="entry name" value="Amidase"/>
</dbReference>
<dbReference type="OrthoDB" id="9777859at2"/>
<accession>A0A211ZNF6</accession>
<dbReference type="InterPro" id="IPR036928">
    <property type="entry name" value="AS_sf"/>
</dbReference>
<evidence type="ECO:0000313" key="3">
    <source>
        <dbReference type="Proteomes" id="UP000196655"/>
    </source>
</evidence>
<dbReference type="SUPFAM" id="SSF75304">
    <property type="entry name" value="Amidase signature (AS) enzymes"/>
    <property type="match status" value="1"/>
</dbReference>
<dbReference type="AlphaFoldDB" id="A0A211ZNF6"/>
<dbReference type="PANTHER" id="PTHR11895:SF176">
    <property type="entry name" value="AMIDASE AMID-RELATED"/>
    <property type="match status" value="1"/>
</dbReference>
<dbReference type="PANTHER" id="PTHR11895">
    <property type="entry name" value="TRANSAMIDASE"/>
    <property type="match status" value="1"/>
</dbReference>